<dbReference type="Gene3D" id="3.90.550.10">
    <property type="entry name" value="Spore Coat Polysaccharide Biosynthesis Protein SpsA, Chain A"/>
    <property type="match status" value="1"/>
</dbReference>
<accession>A0A846MSD6</accession>
<keyword evidence="2" id="KW-0808">Transferase</keyword>
<dbReference type="AlphaFoldDB" id="A0A846MSD6"/>
<dbReference type="SUPFAM" id="SSF53448">
    <property type="entry name" value="Nucleotide-diphospho-sugar transferases"/>
    <property type="match status" value="1"/>
</dbReference>
<feature type="domain" description="Glycosyltransferase 2-like" evidence="1">
    <location>
        <begin position="7"/>
        <end position="138"/>
    </location>
</feature>
<proteinExistence type="predicted"/>
<dbReference type="InterPro" id="IPR050834">
    <property type="entry name" value="Glycosyltransf_2"/>
</dbReference>
<sequence>METPLVSVIALCYNHAPYLEQALWSVVGQTYPCVELLIVDDASRDASKVRIIEWMENYYHECARQSIKPRAIRTFFFEKNKGNCRAFNYALQWAKGKYVIDFSTDDVLLEKHIETHVRQLEQHPEAGVSFSNAWYIDAQGKVLGTHYPIDEAEHAKIAVPSGNVKVPVLRSAFICTPTMVIRSALLHRLGGYNESLSYEDFDFWVRASACTSFLFVDACTVMKRQTAVSHGSGFYAPAPNAHLRSTLRVTHKALSLCQTEEEYRALAYRTFYHWRLAIYVGDKEAAQGFEEVLRCSALRAYLSRPAWMMGKLLSLGYWRPFYLFYLRCRHSLCRRLR</sequence>
<reference evidence="2 3" key="1">
    <citation type="submission" date="2020-03" db="EMBL/GenBank/DDBJ databases">
        <title>Genomic Encyclopedia of Type Strains, Phase IV (KMG-IV): sequencing the most valuable type-strain genomes for metagenomic binning, comparative biology and taxonomic classification.</title>
        <authorList>
            <person name="Goeker M."/>
        </authorList>
    </citation>
    <scope>NUCLEOTIDE SEQUENCE [LARGE SCALE GENOMIC DNA]</scope>
    <source>
        <strain evidence="2 3">DSM 5718</strain>
    </source>
</reference>
<name>A0A846MSD6_9BACT</name>
<evidence type="ECO:0000313" key="2">
    <source>
        <dbReference type="EMBL" id="NIK74524.1"/>
    </source>
</evidence>
<protein>
    <submittedName>
        <fullName evidence="2">GR25 family glycosyltransferase involved in LPS biosynthesis</fullName>
    </submittedName>
</protein>
<evidence type="ECO:0000259" key="1">
    <source>
        <dbReference type="Pfam" id="PF00535"/>
    </source>
</evidence>
<dbReference type="PANTHER" id="PTHR43685">
    <property type="entry name" value="GLYCOSYLTRANSFERASE"/>
    <property type="match status" value="1"/>
</dbReference>
<dbReference type="Proteomes" id="UP000537126">
    <property type="component" value="Unassembled WGS sequence"/>
</dbReference>
<keyword evidence="3" id="KW-1185">Reference proteome</keyword>
<dbReference type="InterPro" id="IPR029044">
    <property type="entry name" value="Nucleotide-diphossugar_trans"/>
</dbReference>
<evidence type="ECO:0000313" key="3">
    <source>
        <dbReference type="Proteomes" id="UP000537126"/>
    </source>
</evidence>
<dbReference type="InterPro" id="IPR001173">
    <property type="entry name" value="Glyco_trans_2-like"/>
</dbReference>
<organism evidence="2 3">
    <name type="scientific">Thermonema lapsum</name>
    <dbReference type="NCBI Taxonomy" id="28195"/>
    <lineage>
        <taxon>Bacteria</taxon>
        <taxon>Pseudomonadati</taxon>
        <taxon>Bacteroidota</taxon>
        <taxon>Cytophagia</taxon>
        <taxon>Cytophagales</taxon>
        <taxon>Thermonemataceae</taxon>
        <taxon>Thermonema</taxon>
    </lineage>
</organism>
<comment type="caution">
    <text evidence="2">The sequence shown here is derived from an EMBL/GenBank/DDBJ whole genome shotgun (WGS) entry which is preliminary data.</text>
</comment>
<dbReference type="GO" id="GO:0016740">
    <property type="term" value="F:transferase activity"/>
    <property type="evidence" value="ECO:0007669"/>
    <property type="project" value="UniProtKB-KW"/>
</dbReference>
<gene>
    <name evidence="2" type="ORF">FHS56_002049</name>
</gene>
<dbReference type="EMBL" id="JAASRN010000003">
    <property type="protein sequence ID" value="NIK74524.1"/>
    <property type="molecule type" value="Genomic_DNA"/>
</dbReference>
<dbReference type="PANTHER" id="PTHR43685:SF2">
    <property type="entry name" value="GLYCOSYLTRANSFERASE 2-LIKE DOMAIN-CONTAINING PROTEIN"/>
    <property type="match status" value="1"/>
</dbReference>
<dbReference type="RefSeq" id="WP_166920373.1">
    <property type="nucleotide sequence ID" value="NZ_JAASRN010000003.1"/>
</dbReference>
<dbReference type="Pfam" id="PF00535">
    <property type="entry name" value="Glycos_transf_2"/>
    <property type="match status" value="1"/>
</dbReference>